<comment type="caution">
    <text evidence="3">The sequence shown here is derived from an EMBL/GenBank/DDBJ whole genome shotgun (WGS) entry which is preliminary data.</text>
</comment>
<dbReference type="SUPFAM" id="SSF52833">
    <property type="entry name" value="Thioredoxin-like"/>
    <property type="match status" value="1"/>
</dbReference>
<sequence length="204" mass="23596">MIFFICLLATVFSQMSHEESITMKIQNKTELPLISLTDKELSHLLDTHADNWLILFYDSGIKTAQNLINTWKRSAHALHQENYMDNIGTVDLRKNYTRNFMRLDLYIYPKAIYINKGFYYNYTGPIDANGVQDLIKKKTYLNHTRIKIPPPATFASLILNAAKQIHEGNPKVLKILGAMMAIILVFPIVFCIKQCQKPEKEKEE</sequence>
<name>A0AAU9IRI3_9CILI</name>
<dbReference type="EMBL" id="CAJZBQ010000014">
    <property type="protein sequence ID" value="CAG9315732.1"/>
    <property type="molecule type" value="Genomic_DNA"/>
</dbReference>
<dbReference type="Gene3D" id="3.40.30.10">
    <property type="entry name" value="Glutaredoxin"/>
    <property type="match status" value="1"/>
</dbReference>
<keyword evidence="2" id="KW-0732">Signal</keyword>
<organism evidence="3 4">
    <name type="scientific">Blepharisma stoltei</name>
    <dbReference type="NCBI Taxonomy" id="1481888"/>
    <lineage>
        <taxon>Eukaryota</taxon>
        <taxon>Sar</taxon>
        <taxon>Alveolata</taxon>
        <taxon>Ciliophora</taxon>
        <taxon>Postciliodesmatophora</taxon>
        <taxon>Heterotrichea</taxon>
        <taxon>Heterotrichida</taxon>
        <taxon>Blepharismidae</taxon>
        <taxon>Blepharisma</taxon>
    </lineage>
</organism>
<feature type="signal peptide" evidence="2">
    <location>
        <begin position="1"/>
        <end position="18"/>
    </location>
</feature>
<accession>A0AAU9IRI3</accession>
<evidence type="ECO:0000256" key="1">
    <source>
        <dbReference type="SAM" id="Phobius"/>
    </source>
</evidence>
<protein>
    <submittedName>
        <fullName evidence="3">Uncharacterized protein</fullName>
    </submittedName>
</protein>
<keyword evidence="4" id="KW-1185">Reference proteome</keyword>
<feature type="chain" id="PRO_5043482404" evidence="2">
    <location>
        <begin position="19"/>
        <end position="204"/>
    </location>
</feature>
<evidence type="ECO:0000313" key="3">
    <source>
        <dbReference type="EMBL" id="CAG9315732.1"/>
    </source>
</evidence>
<proteinExistence type="predicted"/>
<reference evidence="3" key="1">
    <citation type="submission" date="2021-09" db="EMBL/GenBank/DDBJ databases">
        <authorList>
            <consortium name="AG Swart"/>
            <person name="Singh M."/>
            <person name="Singh A."/>
            <person name="Seah K."/>
            <person name="Emmerich C."/>
        </authorList>
    </citation>
    <scope>NUCLEOTIDE SEQUENCE</scope>
    <source>
        <strain evidence="3">ATCC30299</strain>
    </source>
</reference>
<evidence type="ECO:0000313" key="4">
    <source>
        <dbReference type="Proteomes" id="UP001162131"/>
    </source>
</evidence>
<dbReference type="InterPro" id="IPR036249">
    <property type="entry name" value="Thioredoxin-like_sf"/>
</dbReference>
<gene>
    <name evidence="3" type="ORF">BSTOLATCC_MIC14482</name>
</gene>
<keyword evidence="1" id="KW-0472">Membrane</keyword>
<dbReference type="AlphaFoldDB" id="A0AAU9IRI3"/>
<dbReference type="Proteomes" id="UP001162131">
    <property type="component" value="Unassembled WGS sequence"/>
</dbReference>
<evidence type="ECO:0000256" key="2">
    <source>
        <dbReference type="SAM" id="SignalP"/>
    </source>
</evidence>
<keyword evidence="1" id="KW-1133">Transmembrane helix</keyword>
<feature type="transmembrane region" description="Helical" evidence="1">
    <location>
        <begin position="172"/>
        <end position="192"/>
    </location>
</feature>
<keyword evidence="1" id="KW-0812">Transmembrane</keyword>